<dbReference type="GO" id="GO:0009966">
    <property type="term" value="P:regulation of signal transduction"/>
    <property type="evidence" value="ECO:0007669"/>
    <property type="project" value="InterPro"/>
</dbReference>
<dbReference type="Pfam" id="PF04177">
    <property type="entry name" value="TAP42"/>
    <property type="match status" value="1"/>
</dbReference>
<dbReference type="PANTHER" id="PTHR10933">
    <property type="entry name" value="IMMUNOGLOBULIN-BINDING PROTEIN 1"/>
    <property type="match status" value="1"/>
</dbReference>
<dbReference type="GO" id="GO:0005829">
    <property type="term" value="C:cytosol"/>
    <property type="evidence" value="ECO:0007669"/>
    <property type="project" value="TreeGrafter"/>
</dbReference>
<keyword evidence="3" id="KW-1185">Reference proteome</keyword>
<feature type="compositionally biased region" description="Basic and acidic residues" evidence="1">
    <location>
        <begin position="302"/>
        <end position="320"/>
    </location>
</feature>
<evidence type="ECO:0000313" key="3">
    <source>
        <dbReference type="Proteomes" id="UP001381693"/>
    </source>
</evidence>
<dbReference type="EMBL" id="JAXCGZ010015112">
    <property type="protein sequence ID" value="KAK7071243.1"/>
    <property type="molecule type" value="Genomic_DNA"/>
</dbReference>
<dbReference type="Proteomes" id="UP001381693">
    <property type="component" value="Unassembled WGS sequence"/>
</dbReference>
<dbReference type="GO" id="GO:0051721">
    <property type="term" value="F:protein phosphatase 2A binding"/>
    <property type="evidence" value="ECO:0007669"/>
    <property type="project" value="TreeGrafter"/>
</dbReference>
<evidence type="ECO:0000256" key="1">
    <source>
        <dbReference type="SAM" id="MobiDB-lite"/>
    </source>
</evidence>
<dbReference type="PANTHER" id="PTHR10933:SF9">
    <property type="entry name" value="IMMUNOGLOBULIN-BINDING PROTEIN 1"/>
    <property type="match status" value="1"/>
</dbReference>
<gene>
    <name evidence="2" type="ORF">SK128_015147</name>
</gene>
<evidence type="ECO:0008006" key="4">
    <source>
        <dbReference type="Google" id="ProtNLM"/>
    </source>
</evidence>
<reference evidence="2 3" key="1">
    <citation type="submission" date="2023-11" db="EMBL/GenBank/DDBJ databases">
        <title>Halocaridina rubra genome assembly.</title>
        <authorList>
            <person name="Smith C."/>
        </authorList>
    </citation>
    <scope>NUCLEOTIDE SEQUENCE [LARGE SCALE GENOMIC DNA]</scope>
    <source>
        <strain evidence="2">EP-1</strain>
        <tissue evidence="2">Whole</tissue>
    </source>
</reference>
<dbReference type="GO" id="GO:0035303">
    <property type="term" value="P:regulation of dephosphorylation"/>
    <property type="evidence" value="ECO:0007669"/>
    <property type="project" value="TreeGrafter"/>
</dbReference>
<name>A0AAN9A146_HALRR</name>
<accession>A0AAN9A146</accession>
<feature type="region of interest" description="Disordered" evidence="1">
    <location>
        <begin position="291"/>
        <end position="358"/>
    </location>
</feature>
<organism evidence="2 3">
    <name type="scientific">Halocaridina rubra</name>
    <name type="common">Hawaiian red shrimp</name>
    <dbReference type="NCBI Taxonomy" id="373956"/>
    <lineage>
        <taxon>Eukaryota</taxon>
        <taxon>Metazoa</taxon>
        <taxon>Ecdysozoa</taxon>
        <taxon>Arthropoda</taxon>
        <taxon>Crustacea</taxon>
        <taxon>Multicrustacea</taxon>
        <taxon>Malacostraca</taxon>
        <taxon>Eumalacostraca</taxon>
        <taxon>Eucarida</taxon>
        <taxon>Decapoda</taxon>
        <taxon>Pleocyemata</taxon>
        <taxon>Caridea</taxon>
        <taxon>Atyoidea</taxon>
        <taxon>Atyidae</taxon>
        <taxon>Halocaridina</taxon>
    </lineage>
</organism>
<dbReference type="Gene3D" id="1.25.40.540">
    <property type="entry name" value="TAP42-like family"/>
    <property type="match status" value="1"/>
</dbReference>
<comment type="caution">
    <text evidence="2">The sequence shown here is derived from an EMBL/GenBank/DDBJ whole genome shotgun (WGS) entry which is preliminary data.</text>
</comment>
<evidence type="ECO:0000313" key="2">
    <source>
        <dbReference type="EMBL" id="KAK7071243.1"/>
    </source>
</evidence>
<feature type="compositionally biased region" description="Basic and acidic residues" evidence="1">
    <location>
        <begin position="330"/>
        <end position="345"/>
    </location>
</feature>
<dbReference type="InterPro" id="IPR038511">
    <property type="entry name" value="TAP42/TAP46-like_sf"/>
</dbReference>
<dbReference type="InterPro" id="IPR007304">
    <property type="entry name" value="TAP46-like"/>
</dbReference>
<proteinExistence type="predicted"/>
<sequence length="358" mass="41955">MEEDYPTVSLLVDKYVKEYEEICNSSLPTNSDEYHKKVKEAVDGLVKTTVVVSELGVFSSNENLEDLPTSSIKFLLLPVLLGIFTTKRTDLDRLEVLRIASIYFRDFMGRCKQYGITDIELPKTEKVSSQDEDEDDKKLTKTIRAPKQGMPTPEEAQRMTHLRDAKIRRFKDKQAIRDRLSELKKANQSPSTDEDVRRNYYTTLVKKFVYDSLEEIESIDRERKMLLEIAALKMKGVDLDGEKDIKPRPLKPILIARDAVQKNVFGLGYSSLPSMTVEEFYDQRVREGWFPDPSKNQNSLQDHLRQDPEKVKEEKEREDQEREEAEERDDLDKLERERERDDYKDTHRRGWGNTYNRS</sequence>
<dbReference type="AlphaFoldDB" id="A0AAN9A146"/>
<protein>
    <recommendedName>
        <fullName evidence="4">Immunoglobulin-binding protein 1</fullName>
    </recommendedName>
</protein>